<name>A0A2T7CP71_9POAL</name>
<protein>
    <submittedName>
        <fullName evidence="2">Uncharacterized protein</fullName>
    </submittedName>
</protein>
<evidence type="ECO:0000313" key="2">
    <source>
        <dbReference type="EMBL" id="PUZ45112.1"/>
    </source>
</evidence>
<organism evidence="2 3">
    <name type="scientific">Panicum hallii var. hallii</name>
    <dbReference type="NCBI Taxonomy" id="1504633"/>
    <lineage>
        <taxon>Eukaryota</taxon>
        <taxon>Viridiplantae</taxon>
        <taxon>Streptophyta</taxon>
        <taxon>Embryophyta</taxon>
        <taxon>Tracheophyta</taxon>
        <taxon>Spermatophyta</taxon>
        <taxon>Magnoliopsida</taxon>
        <taxon>Liliopsida</taxon>
        <taxon>Poales</taxon>
        <taxon>Poaceae</taxon>
        <taxon>PACMAD clade</taxon>
        <taxon>Panicoideae</taxon>
        <taxon>Panicodae</taxon>
        <taxon>Paniceae</taxon>
        <taxon>Panicinae</taxon>
        <taxon>Panicum</taxon>
        <taxon>Panicum sect. Panicum</taxon>
    </lineage>
</organism>
<feature type="transmembrane region" description="Helical" evidence="1">
    <location>
        <begin position="16"/>
        <end position="37"/>
    </location>
</feature>
<keyword evidence="1" id="KW-0812">Transmembrane</keyword>
<keyword evidence="1" id="KW-1133">Transmembrane helix</keyword>
<reference evidence="2 3" key="1">
    <citation type="submission" date="2018-04" db="EMBL/GenBank/DDBJ databases">
        <title>WGS assembly of Panicum hallii var. hallii HAL2.</title>
        <authorList>
            <person name="Lovell J."/>
            <person name="Jenkins J."/>
            <person name="Lowry D."/>
            <person name="Mamidi S."/>
            <person name="Sreedasyam A."/>
            <person name="Weng X."/>
            <person name="Barry K."/>
            <person name="Bonette J."/>
            <person name="Campitelli B."/>
            <person name="Daum C."/>
            <person name="Gordon S."/>
            <person name="Gould B."/>
            <person name="Lipzen A."/>
            <person name="MacQueen A."/>
            <person name="Palacio-Mejia J."/>
            <person name="Plott C."/>
            <person name="Shakirov E."/>
            <person name="Shu S."/>
            <person name="Yoshinaga Y."/>
            <person name="Zane M."/>
            <person name="Rokhsar D."/>
            <person name="Grimwood J."/>
            <person name="Schmutz J."/>
            <person name="Juenger T."/>
        </authorList>
    </citation>
    <scope>NUCLEOTIDE SEQUENCE [LARGE SCALE GENOMIC DNA]</scope>
    <source>
        <strain evidence="3">cv. HAL2</strain>
    </source>
</reference>
<evidence type="ECO:0000313" key="3">
    <source>
        <dbReference type="Proteomes" id="UP000244336"/>
    </source>
</evidence>
<dbReference type="Gramene" id="PUZ45112">
    <property type="protein sequence ID" value="PUZ45112"/>
    <property type="gene ID" value="GQ55_8G194700"/>
</dbReference>
<evidence type="ECO:0000256" key="1">
    <source>
        <dbReference type="SAM" id="Phobius"/>
    </source>
</evidence>
<keyword evidence="3" id="KW-1185">Reference proteome</keyword>
<sequence length="98" mass="11713">MKTHGFLTKKMIKQEVFFLLHIDILLSTYWFCLSYLLSELLEYDILVMIRYTSSIKILYAEDNFVYHLFLENFHCIFKLRSSAGCDVESETPLMWLIS</sequence>
<gene>
    <name evidence="2" type="ORF">GQ55_8G194700</name>
</gene>
<accession>A0A2T7CP71</accession>
<dbReference type="Proteomes" id="UP000244336">
    <property type="component" value="Chromosome 8"/>
</dbReference>
<proteinExistence type="predicted"/>
<dbReference type="AlphaFoldDB" id="A0A2T7CP71"/>
<keyword evidence="1" id="KW-0472">Membrane</keyword>
<dbReference type="EMBL" id="CM009756">
    <property type="protein sequence ID" value="PUZ45112.1"/>
    <property type="molecule type" value="Genomic_DNA"/>
</dbReference>